<organism evidence="1 2">
    <name type="scientific">Engystomops pustulosus</name>
    <name type="common">Tungara frog</name>
    <name type="synonym">Physalaemus pustulosus</name>
    <dbReference type="NCBI Taxonomy" id="76066"/>
    <lineage>
        <taxon>Eukaryota</taxon>
        <taxon>Metazoa</taxon>
        <taxon>Chordata</taxon>
        <taxon>Craniata</taxon>
        <taxon>Vertebrata</taxon>
        <taxon>Euteleostomi</taxon>
        <taxon>Amphibia</taxon>
        <taxon>Batrachia</taxon>
        <taxon>Anura</taxon>
        <taxon>Neobatrachia</taxon>
        <taxon>Hyloidea</taxon>
        <taxon>Leptodactylidae</taxon>
        <taxon>Leiuperinae</taxon>
        <taxon>Engystomops</taxon>
    </lineage>
</organism>
<reference evidence="1" key="1">
    <citation type="thesis" date="2020" institute="ProQuest LLC" country="789 East Eisenhower Parkway, Ann Arbor, MI, USA">
        <title>Comparative Genomics and Chromosome Evolution.</title>
        <authorList>
            <person name="Mudd A.B."/>
        </authorList>
    </citation>
    <scope>NUCLEOTIDE SEQUENCE</scope>
    <source>
        <strain evidence="1">237g6f4</strain>
        <tissue evidence="1">Blood</tissue>
    </source>
</reference>
<name>A0AAV6ZHW2_ENGPU</name>
<dbReference type="AlphaFoldDB" id="A0AAV6ZHW2"/>
<dbReference type="InterPro" id="IPR042566">
    <property type="entry name" value="L1_C"/>
</dbReference>
<sequence>MLNCKDRDTTLQYARRAGELRFENTSVSIFPDFSPELQRQRGSFVQVKRKLRERNIVYSMAYPARLRVIDGDQSIFFSTPAEADEWLARNRRSPRR</sequence>
<accession>A0AAV6ZHW2</accession>
<proteinExistence type="predicted"/>
<evidence type="ECO:0000313" key="2">
    <source>
        <dbReference type="Proteomes" id="UP000824782"/>
    </source>
</evidence>
<protein>
    <submittedName>
        <fullName evidence="1">Uncharacterized protein</fullName>
    </submittedName>
</protein>
<keyword evidence="2" id="KW-1185">Reference proteome</keyword>
<comment type="caution">
    <text evidence="1">The sequence shown here is derived from an EMBL/GenBank/DDBJ whole genome shotgun (WGS) entry which is preliminary data.</text>
</comment>
<dbReference type="Proteomes" id="UP000824782">
    <property type="component" value="Unassembled WGS sequence"/>
</dbReference>
<gene>
    <name evidence="1" type="ORF">GDO81_029450</name>
</gene>
<dbReference type="Gene3D" id="3.30.250.20">
    <property type="entry name" value="L1 transposable element, C-terminal domain"/>
    <property type="match status" value="1"/>
</dbReference>
<dbReference type="EMBL" id="WNYA01000882">
    <property type="protein sequence ID" value="KAG8546950.1"/>
    <property type="molecule type" value="Genomic_DNA"/>
</dbReference>
<evidence type="ECO:0000313" key="1">
    <source>
        <dbReference type="EMBL" id="KAG8546950.1"/>
    </source>
</evidence>